<evidence type="ECO:0000256" key="6">
    <source>
        <dbReference type="ARBA" id="ARBA00022927"/>
    </source>
</evidence>
<evidence type="ECO:0000313" key="10">
    <source>
        <dbReference type="EMBL" id="GFZ78145.1"/>
    </source>
</evidence>
<keyword evidence="11" id="KW-1185">Reference proteome</keyword>
<comment type="subcellular location">
    <subcellularLocation>
        <location evidence="1">Cell inner membrane</location>
    </subcellularLocation>
</comment>
<comment type="caution">
    <text evidence="10">The sequence shown here is derived from an EMBL/GenBank/DDBJ whole genome shotgun (WGS) entry which is preliminary data.</text>
</comment>
<dbReference type="InterPro" id="IPR024961">
    <property type="entry name" value="T2SS_GspC_N"/>
</dbReference>
<evidence type="ECO:0000256" key="4">
    <source>
        <dbReference type="ARBA" id="ARBA00022519"/>
    </source>
</evidence>
<evidence type="ECO:0000256" key="2">
    <source>
        <dbReference type="ARBA" id="ARBA00022448"/>
    </source>
</evidence>
<proteinExistence type="predicted"/>
<keyword evidence="5" id="KW-0812">Transmembrane</keyword>
<name>A0A916VJU4_9GAMM</name>
<evidence type="ECO:0000259" key="9">
    <source>
        <dbReference type="Pfam" id="PF11356"/>
    </source>
</evidence>
<dbReference type="Gene3D" id="2.30.42.10">
    <property type="match status" value="1"/>
</dbReference>
<accession>A0A916VJU4</accession>
<organism evidence="10 11">
    <name type="scientific">Pseudohongiella nitratireducens</name>
    <dbReference type="NCBI Taxonomy" id="1768907"/>
    <lineage>
        <taxon>Bacteria</taxon>
        <taxon>Pseudomonadati</taxon>
        <taxon>Pseudomonadota</taxon>
        <taxon>Gammaproteobacteria</taxon>
        <taxon>Pseudomonadales</taxon>
        <taxon>Pseudohongiellaceae</taxon>
        <taxon>Pseudohongiella</taxon>
    </lineage>
</organism>
<dbReference type="Gene3D" id="2.30.30.830">
    <property type="match status" value="1"/>
</dbReference>
<sequence length="265" mass="28467">MLALSAVQLSDIFWRLMLPVAAVEISGNNLVEVDRGRRNGAVDNVDLASVSDALRFDSQTDLNNISPINATETQLALVLHGTIVASDNVHSRAIISSQDSQSVFRPGDAISDSSRVNLIAVHETYVLLDNQGVTETLRIIPNEEEAASALNTGQAELIANTAASDSSALSELASRPVAEWLRIRFVNRDDGVQGLQVRHGSRVDMLRSIGIELGDVITAVDGQSIQSPAQLAGLQEKMTTSGSFTLQIHRAGTMIDLDVNPEAFR</sequence>
<reference evidence="10" key="2">
    <citation type="submission" date="2020-09" db="EMBL/GenBank/DDBJ databases">
        <authorList>
            <person name="Sun Q."/>
            <person name="Zhou Y."/>
        </authorList>
    </citation>
    <scope>NUCLEOTIDE SEQUENCE</scope>
    <source>
        <strain evidence="10">CGMCC 1.15425</strain>
    </source>
</reference>
<evidence type="ECO:0000313" key="11">
    <source>
        <dbReference type="Proteomes" id="UP000627715"/>
    </source>
</evidence>
<keyword evidence="6" id="KW-0653">Protein transport</keyword>
<keyword evidence="4" id="KW-0997">Cell inner membrane</keyword>
<keyword evidence="2" id="KW-0813">Transport</keyword>
<dbReference type="GO" id="GO:0005886">
    <property type="term" value="C:plasma membrane"/>
    <property type="evidence" value="ECO:0007669"/>
    <property type="project" value="UniProtKB-SubCell"/>
</dbReference>
<dbReference type="Proteomes" id="UP000627715">
    <property type="component" value="Unassembled WGS sequence"/>
</dbReference>
<dbReference type="EMBL" id="BMIY01000009">
    <property type="protein sequence ID" value="GFZ78145.1"/>
    <property type="molecule type" value="Genomic_DNA"/>
</dbReference>
<evidence type="ECO:0000256" key="7">
    <source>
        <dbReference type="ARBA" id="ARBA00022989"/>
    </source>
</evidence>
<dbReference type="Pfam" id="PF11356">
    <property type="entry name" value="T2SSC"/>
    <property type="match status" value="1"/>
</dbReference>
<dbReference type="SUPFAM" id="SSF50156">
    <property type="entry name" value="PDZ domain-like"/>
    <property type="match status" value="1"/>
</dbReference>
<dbReference type="GO" id="GO:0015031">
    <property type="term" value="P:protein transport"/>
    <property type="evidence" value="ECO:0007669"/>
    <property type="project" value="UniProtKB-KW"/>
</dbReference>
<evidence type="ECO:0000256" key="8">
    <source>
        <dbReference type="ARBA" id="ARBA00023136"/>
    </source>
</evidence>
<keyword evidence="3" id="KW-1003">Cell membrane</keyword>
<dbReference type="AlphaFoldDB" id="A0A916VJU4"/>
<evidence type="ECO:0000256" key="5">
    <source>
        <dbReference type="ARBA" id="ARBA00022692"/>
    </source>
</evidence>
<keyword evidence="7" id="KW-1133">Transmembrane helix</keyword>
<feature type="domain" description="Type II secretion system protein GspC N-terminal" evidence="9">
    <location>
        <begin position="2"/>
        <end position="138"/>
    </location>
</feature>
<dbReference type="InterPro" id="IPR036034">
    <property type="entry name" value="PDZ_sf"/>
</dbReference>
<evidence type="ECO:0000256" key="1">
    <source>
        <dbReference type="ARBA" id="ARBA00004533"/>
    </source>
</evidence>
<protein>
    <recommendedName>
        <fullName evidence="9">Type II secretion system protein GspC N-terminal domain-containing protein</fullName>
    </recommendedName>
</protein>
<keyword evidence="8" id="KW-0472">Membrane</keyword>
<reference evidence="10" key="1">
    <citation type="journal article" date="2014" name="Int. J. Syst. Evol. Microbiol.">
        <title>Complete genome sequence of Corynebacterium casei LMG S-19264T (=DSM 44701T), isolated from a smear-ripened cheese.</title>
        <authorList>
            <consortium name="US DOE Joint Genome Institute (JGI-PGF)"/>
            <person name="Walter F."/>
            <person name="Albersmeier A."/>
            <person name="Kalinowski J."/>
            <person name="Ruckert C."/>
        </authorList>
    </citation>
    <scope>NUCLEOTIDE SEQUENCE</scope>
    <source>
        <strain evidence="10">CGMCC 1.15425</strain>
    </source>
</reference>
<evidence type="ECO:0000256" key="3">
    <source>
        <dbReference type="ARBA" id="ARBA00022475"/>
    </source>
</evidence>
<gene>
    <name evidence="10" type="ORF">GCM10011403_21490</name>
</gene>